<dbReference type="InterPro" id="IPR001647">
    <property type="entry name" value="HTH_TetR"/>
</dbReference>
<gene>
    <name evidence="5" type="primary">kstR2_1</name>
    <name evidence="5" type="ORF">AW09_003538</name>
</gene>
<feature type="DNA-binding region" description="H-T-H motif" evidence="3">
    <location>
        <begin position="37"/>
        <end position="56"/>
    </location>
</feature>
<dbReference type="InterPro" id="IPR050109">
    <property type="entry name" value="HTH-type_TetR-like_transc_reg"/>
</dbReference>
<evidence type="ECO:0000313" key="5">
    <source>
        <dbReference type="EMBL" id="KFB71319.1"/>
    </source>
</evidence>
<dbReference type="Proteomes" id="UP000020077">
    <property type="component" value="Unassembled WGS sequence"/>
</dbReference>
<dbReference type="InterPro" id="IPR041490">
    <property type="entry name" value="KstR2_TetR_C"/>
</dbReference>
<organism evidence="5 6">
    <name type="scientific">Candidatus Accumulibacter phosphatis</name>
    <dbReference type="NCBI Taxonomy" id="327160"/>
    <lineage>
        <taxon>Bacteria</taxon>
        <taxon>Pseudomonadati</taxon>
        <taxon>Pseudomonadota</taxon>
        <taxon>Betaproteobacteria</taxon>
        <taxon>Candidatus Accumulibacter</taxon>
    </lineage>
</organism>
<dbReference type="GO" id="GO:0000976">
    <property type="term" value="F:transcription cis-regulatory region binding"/>
    <property type="evidence" value="ECO:0007669"/>
    <property type="project" value="TreeGrafter"/>
</dbReference>
<feature type="domain" description="HTH tetR-type" evidence="4">
    <location>
        <begin position="14"/>
        <end position="74"/>
    </location>
</feature>
<evidence type="ECO:0000256" key="3">
    <source>
        <dbReference type="PROSITE-ProRule" id="PRU00335"/>
    </source>
</evidence>
<dbReference type="Gene3D" id="1.10.357.10">
    <property type="entry name" value="Tetracycline Repressor, domain 2"/>
    <property type="match status" value="1"/>
</dbReference>
<dbReference type="SUPFAM" id="SSF48498">
    <property type="entry name" value="Tetracyclin repressor-like, C-terminal domain"/>
    <property type="match status" value="1"/>
</dbReference>
<keyword evidence="2 3" id="KW-0238">DNA-binding</keyword>
<comment type="caution">
    <text evidence="5">The sequence shown here is derived from an EMBL/GenBank/DDBJ whole genome shotgun (WGS) entry which is preliminary data.</text>
</comment>
<protein>
    <submittedName>
        <fullName evidence="5">HTH-type transcriptional repressor KstR2</fullName>
    </submittedName>
</protein>
<evidence type="ECO:0000313" key="6">
    <source>
        <dbReference type="Proteomes" id="UP000020077"/>
    </source>
</evidence>
<sequence>MPAGRKQRQGTLEANRREELLHAAARLFVEKGFDATTTRDIAEAVGMRSGSPFYHFRSKQELLKAAMIAGLETGYRRLQAASDGIVDPAQRLRMMIRAHLGNLLEGDCQVPMLLYESRALDAEAKAEIAAVTDRYQEVWQATLDELATSGRLRSSAAPLRLLLFGMLNWSSQWYRPDGALSLDEIATAAAELLLPFLSELRQEHVDDIGTGQQSGAG</sequence>
<evidence type="ECO:0000259" key="4">
    <source>
        <dbReference type="PROSITE" id="PS50977"/>
    </source>
</evidence>
<evidence type="ECO:0000256" key="1">
    <source>
        <dbReference type="ARBA" id="ARBA00023054"/>
    </source>
</evidence>
<accession>A0A080M2D4</accession>
<evidence type="ECO:0000256" key="2">
    <source>
        <dbReference type="ARBA" id="ARBA00023125"/>
    </source>
</evidence>
<name>A0A080M2D4_9PROT</name>
<dbReference type="InterPro" id="IPR036271">
    <property type="entry name" value="Tet_transcr_reg_TetR-rel_C_sf"/>
</dbReference>
<dbReference type="InterPro" id="IPR009057">
    <property type="entry name" value="Homeodomain-like_sf"/>
</dbReference>
<dbReference type="PANTHER" id="PTHR30055:SF183">
    <property type="entry name" value="NUCLEOID OCCLUSION FACTOR SLMA"/>
    <property type="match status" value="1"/>
</dbReference>
<keyword evidence="1" id="KW-0175">Coiled coil</keyword>
<dbReference type="Pfam" id="PF00440">
    <property type="entry name" value="TetR_N"/>
    <property type="match status" value="1"/>
</dbReference>
<dbReference type="PROSITE" id="PS50977">
    <property type="entry name" value="HTH_TETR_2"/>
    <property type="match status" value="1"/>
</dbReference>
<proteinExistence type="predicted"/>
<dbReference type="PANTHER" id="PTHR30055">
    <property type="entry name" value="HTH-TYPE TRANSCRIPTIONAL REGULATOR RUTR"/>
    <property type="match status" value="1"/>
</dbReference>
<dbReference type="SUPFAM" id="SSF46689">
    <property type="entry name" value="Homeodomain-like"/>
    <property type="match status" value="1"/>
</dbReference>
<dbReference type="Pfam" id="PF17932">
    <property type="entry name" value="TetR_C_24"/>
    <property type="match status" value="1"/>
</dbReference>
<dbReference type="AlphaFoldDB" id="A0A080M2D4"/>
<reference evidence="5 6" key="1">
    <citation type="submission" date="2014-02" db="EMBL/GenBank/DDBJ databases">
        <title>Expanding our view of genomic diversity in Candidatus Accumulibacter clades.</title>
        <authorList>
            <person name="Skennerton C.T."/>
            <person name="Barr J.J."/>
            <person name="Slater F.R."/>
            <person name="Bond P.L."/>
            <person name="Tyson G.W."/>
        </authorList>
    </citation>
    <scope>NUCLEOTIDE SEQUENCE [LARGE SCALE GENOMIC DNA]</scope>
    <source>
        <strain evidence="6">BA-91</strain>
    </source>
</reference>
<dbReference type="EMBL" id="JDVG02000560">
    <property type="protein sequence ID" value="KFB71319.1"/>
    <property type="molecule type" value="Genomic_DNA"/>
</dbReference>
<dbReference type="PRINTS" id="PR00455">
    <property type="entry name" value="HTHTETR"/>
</dbReference>
<dbReference type="GO" id="GO:0003700">
    <property type="term" value="F:DNA-binding transcription factor activity"/>
    <property type="evidence" value="ECO:0007669"/>
    <property type="project" value="TreeGrafter"/>
</dbReference>